<protein>
    <submittedName>
        <fullName evidence="1">Uncharacterized protein</fullName>
    </submittedName>
</protein>
<accession>A0A9W6M6M8</accession>
<gene>
    <name evidence="1" type="ORF">GCM10017591_17360</name>
</gene>
<dbReference type="EMBL" id="BSER01000009">
    <property type="protein sequence ID" value="GLJ95673.1"/>
    <property type="molecule type" value="Genomic_DNA"/>
</dbReference>
<dbReference type="RefSeq" id="WP_204963854.1">
    <property type="nucleotide sequence ID" value="NZ_BAAAUR010000001.1"/>
</dbReference>
<sequence>MTTTQTINSGPYDVNEPGITEQMRRARERWNYESIYPSMQVPHDQRTLRDTLTAMSIDRPEWRKLVFLGVSDTYEELVAVAQFFHGVGPDDHPSDEVTQHLELHLHGKYNAAWRECTSTERGRAYIAWVREQLGRVL</sequence>
<evidence type="ECO:0000313" key="1">
    <source>
        <dbReference type="EMBL" id="GLJ95673.1"/>
    </source>
</evidence>
<name>A0A9W6M6M8_9MICO</name>
<dbReference type="Proteomes" id="UP001142291">
    <property type="component" value="Unassembled WGS sequence"/>
</dbReference>
<reference evidence="1" key="2">
    <citation type="submission" date="2023-01" db="EMBL/GenBank/DDBJ databases">
        <authorList>
            <person name="Sun Q."/>
            <person name="Evtushenko L."/>
        </authorList>
    </citation>
    <scope>NUCLEOTIDE SEQUENCE</scope>
    <source>
        <strain evidence="1">VKM Ac-1940</strain>
    </source>
</reference>
<comment type="caution">
    <text evidence="1">The sequence shown here is derived from an EMBL/GenBank/DDBJ whole genome shotgun (WGS) entry which is preliminary data.</text>
</comment>
<evidence type="ECO:0000313" key="2">
    <source>
        <dbReference type="Proteomes" id="UP001142291"/>
    </source>
</evidence>
<dbReference type="AlphaFoldDB" id="A0A9W6M6M8"/>
<proteinExistence type="predicted"/>
<organism evidence="1 2">
    <name type="scientific">Microbacterium dextranolyticum</name>
    <dbReference type="NCBI Taxonomy" id="36806"/>
    <lineage>
        <taxon>Bacteria</taxon>
        <taxon>Bacillati</taxon>
        <taxon>Actinomycetota</taxon>
        <taxon>Actinomycetes</taxon>
        <taxon>Micrococcales</taxon>
        <taxon>Microbacteriaceae</taxon>
        <taxon>Microbacterium</taxon>
    </lineage>
</organism>
<keyword evidence="2" id="KW-1185">Reference proteome</keyword>
<reference evidence="1" key="1">
    <citation type="journal article" date="2014" name="Int. J. Syst. Evol. Microbiol.">
        <title>Complete genome sequence of Corynebacterium casei LMG S-19264T (=DSM 44701T), isolated from a smear-ripened cheese.</title>
        <authorList>
            <consortium name="US DOE Joint Genome Institute (JGI-PGF)"/>
            <person name="Walter F."/>
            <person name="Albersmeier A."/>
            <person name="Kalinowski J."/>
            <person name="Ruckert C."/>
        </authorList>
    </citation>
    <scope>NUCLEOTIDE SEQUENCE</scope>
    <source>
        <strain evidence="1">VKM Ac-1940</strain>
    </source>
</reference>